<evidence type="ECO:0000256" key="4">
    <source>
        <dbReference type="ARBA" id="ARBA00022993"/>
    </source>
</evidence>
<dbReference type="RefSeq" id="WP_097554667.1">
    <property type="nucleotide sequence ID" value="NZ_PCMW01000080.1"/>
</dbReference>
<reference evidence="7 8" key="1">
    <citation type="submission" date="2017-09" db="EMBL/GenBank/DDBJ databases">
        <title>Whole genomes of Flavobacteriaceae.</title>
        <authorList>
            <person name="Stine C."/>
            <person name="Li C."/>
            <person name="Tadesse D."/>
        </authorList>
    </citation>
    <scope>NUCLEOTIDE SEQUENCE [LARGE SCALE GENOMIC DNA]</scope>
    <source>
        <strain evidence="7 8">ATCC 35036</strain>
    </source>
</reference>
<dbReference type="InterPro" id="IPR001977">
    <property type="entry name" value="Depp_CoAkinase"/>
</dbReference>
<keyword evidence="2 5" id="KW-0547">Nucleotide-binding</keyword>
<dbReference type="PROSITE" id="PS51219">
    <property type="entry name" value="DPCK"/>
    <property type="match status" value="1"/>
</dbReference>
<dbReference type="SUPFAM" id="SSF52540">
    <property type="entry name" value="P-loop containing nucleoside triphosphate hydrolases"/>
    <property type="match status" value="1"/>
</dbReference>
<dbReference type="AlphaFoldDB" id="A0A2H3KK15"/>
<dbReference type="GO" id="GO:0005737">
    <property type="term" value="C:cytoplasm"/>
    <property type="evidence" value="ECO:0007669"/>
    <property type="project" value="UniProtKB-SubCell"/>
</dbReference>
<comment type="caution">
    <text evidence="7">The sequence shown here is derived from an EMBL/GenBank/DDBJ whole genome shotgun (WGS) entry which is preliminary data.</text>
</comment>
<comment type="catalytic activity">
    <reaction evidence="5">
        <text>3'-dephospho-CoA + ATP = ADP + CoA + H(+)</text>
        <dbReference type="Rhea" id="RHEA:18245"/>
        <dbReference type="ChEBI" id="CHEBI:15378"/>
        <dbReference type="ChEBI" id="CHEBI:30616"/>
        <dbReference type="ChEBI" id="CHEBI:57287"/>
        <dbReference type="ChEBI" id="CHEBI:57328"/>
        <dbReference type="ChEBI" id="CHEBI:456216"/>
        <dbReference type="EC" id="2.7.1.24"/>
    </reaction>
</comment>
<keyword evidence="4 5" id="KW-0173">Coenzyme A biosynthesis</keyword>
<evidence type="ECO:0000256" key="1">
    <source>
        <dbReference type="ARBA" id="ARBA00009018"/>
    </source>
</evidence>
<proteinExistence type="inferred from homology"/>
<dbReference type="PANTHER" id="PTHR10695">
    <property type="entry name" value="DEPHOSPHO-COA KINASE-RELATED"/>
    <property type="match status" value="1"/>
</dbReference>
<gene>
    <name evidence="5" type="primary">coaE</name>
    <name evidence="7" type="ORF">B0A77_12630</name>
</gene>
<dbReference type="CDD" id="cd02022">
    <property type="entry name" value="DPCK"/>
    <property type="match status" value="1"/>
</dbReference>
<dbReference type="Gene3D" id="3.40.50.300">
    <property type="entry name" value="P-loop containing nucleotide triphosphate hydrolases"/>
    <property type="match status" value="1"/>
</dbReference>
<dbReference type="EC" id="2.7.1.24" evidence="5 6"/>
<evidence type="ECO:0000256" key="6">
    <source>
        <dbReference type="NCBIfam" id="TIGR00152"/>
    </source>
</evidence>
<dbReference type="NCBIfam" id="TIGR00152">
    <property type="entry name" value="dephospho-CoA kinase"/>
    <property type="match status" value="1"/>
</dbReference>
<dbReference type="Proteomes" id="UP000220828">
    <property type="component" value="Unassembled WGS sequence"/>
</dbReference>
<evidence type="ECO:0000256" key="2">
    <source>
        <dbReference type="ARBA" id="ARBA00022741"/>
    </source>
</evidence>
<dbReference type="GO" id="GO:0004140">
    <property type="term" value="F:dephospho-CoA kinase activity"/>
    <property type="evidence" value="ECO:0007669"/>
    <property type="project" value="UniProtKB-UniRule"/>
</dbReference>
<comment type="similarity">
    <text evidence="1 5">Belongs to the CoaE family.</text>
</comment>
<evidence type="ECO:0000256" key="3">
    <source>
        <dbReference type="ARBA" id="ARBA00022840"/>
    </source>
</evidence>
<dbReference type="Pfam" id="PF01121">
    <property type="entry name" value="CoaE"/>
    <property type="match status" value="1"/>
</dbReference>
<keyword evidence="3 5" id="KW-0067">ATP-binding</keyword>
<comment type="pathway">
    <text evidence="5">Cofactor biosynthesis; coenzyme A biosynthesis; CoA from (R)-pantothenate: step 5/5.</text>
</comment>
<comment type="subcellular location">
    <subcellularLocation>
        <location evidence="5">Cytoplasm</location>
    </subcellularLocation>
</comment>
<feature type="binding site" evidence="5">
    <location>
        <begin position="13"/>
        <end position="18"/>
    </location>
    <ligand>
        <name>ATP</name>
        <dbReference type="ChEBI" id="CHEBI:30616"/>
    </ligand>
</feature>
<dbReference type="UniPathway" id="UPA00241">
    <property type="reaction ID" value="UER00356"/>
</dbReference>
<evidence type="ECO:0000313" key="7">
    <source>
        <dbReference type="EMBL" id="PDS22758.1"/>
    </source>
</evidence>
<dbReference type="EMBL" id="PCMW01000080">
    <property type="protein sequence ID" value="PDS22758.1"/>
    <property type="molecule type" value="Genomic_DNA"/>
</dbReference>
<dbReference type="GO" id="GO:0015937">
    <property type="term" value="P:coenzyme A biosynthetic process"/>
    <property type="evidence" value="ECO:0007669"/>
    <property type="project" value="UniProtKB-UniRule"/>
</dbReference>
<evidence type="ECO:0000313" key="8">
    <source>
        <dbReference type="Proteomes" id="UP000220828"/>
    </source>
</evidence>
<dbReference type="OrthoDB" id="9812943at2"/>
<sequence length="193" mass="21897">MKPKIIGLTGGIGSGKSTVAKLFETMGFPLYIADDQAKLLTNSPEILAQIVQTFGNEVIEDNQLNRAKLASLVFKNPTQLALLNAIVHPALQIHFQNWLLKYPSARYIIKEAAILFESGSYKDCDMIITVICPLETRIQRVIQRDQTTRTAVLERINNQWTDEQRIEKSNFIIENTDLSTLNQQVRDIIKQLK</sequence>
<keyword evidence="5" id="KW-0963">Cytoplasm</keyword>
<name>A0A2H3KK15_9FLAO</name>
<dbReference type="PANTHER" id="PTHR10695:SF46">
    <property type="entry name" value="BIFUNCTIONAL COENZYME A SYNTHASE-RELATED"/>
    <property type="match status" value="1"/>
</dbReference>
<dbReference type="GO" id="GO:0005524">
    <property type="term" value="F:ATP binding"/>
    <property type="evidence" value="ECO:0007669"/>
    <property type="project" value="UniProtKB-UniRule"/>
</dbReference>
<protein>
    <recommendedName>
        <fullName evidence="5 6">Dephospho-CoA kinase</fullName>
        <ecNumber evidence="5 6">2.7.1.24</ecNumber>
    </recommendedName>
    <alternativeName>
        <fullName evidence="5">Dephosphocoenzyme A kinase</fullName>
    </alternativeName>
</protein>
<evidence type="ECO:0000256" key="5">
    <source>
        <dbReference type="HAMAP-Rule" id="MF_00376"/>
    </source>
</evidence>
<accession>A0A2H3KK15</accession>
<keyword evidence="5" id="KW-0808">Transferase</keyword>
<organism evidence="7 8">
    <name type="scientific">Flavobacterium branchiophilum</name>
    <dbReference type="NCBI Taxonomy" id="55197"/>
    <lineage>
        <taxon>Bacteria</taxon>
        <taxon>Pseudomonadati</taxon>
        <taxon>Bacteroidota</taxon>
        <taxon>Flavobacteriia</taxon>
        <taxon>Flavobacteriales</taxon>
        <taxon>Flavobacteriaceae</taxon>
        <taxon>Flavobacterium</taxon>
    </lineage>
</organism>
<dbReference type="InterPro" id="IPR027417">
    <property type="entry name" value="P-loop_NTPase"/>
</dbReference>
<keyword evidence="5 7" id="KW-0418">Kinase</keyword>
<dbReference type="HAMAP" id="MF_00376">
    <property type="entry name" value="Dephospho_CoA_kinase"/>
    <property type="match status" value="1"/>
</dbReference>
<comment type="function">
    <text evidence="5">Catalyzes the phosphorylation of the 3'-hydroxyl group of dephosphocoenzyme A to form coenzyme A.</text>
</comment>